<dbReference type="EMBL" id="JBBHLL010000338">
    <property type="protein sequence ID" value="KAK7805496.1"/>
    <property type="molecule type" value="Genomic_DNA"/>
</dbReference>
<organism evidence="1 2">
    <name type="scientific">Myodes glareolus</name>
    <name type="common">Bank vole</name>
    <name type="synonym">Clethrionomys glareolus</name>
    <dbReference type="NCBI Taxonomy" id="447135"/>
    <lineage>
        <taxon>Eukaryota</taxon>
        <taxon>Metazoa</taxon>
        <taxon>Chordata</taxon>
        <taxon>Craniata</taxon>
        <taxon>Vertebrata</taxon>
        <taxon>Euteleostomi</taxon>
        <taxon>Mammalia</taxon>
        <taxon>Eutheria</taxon>
        <taxon>Euarchontoglires</taxon>
        <taxon>Glires</taxon>
        <taxon>Rodentia</taxon>
        <taxon>Myomorpha</taxon>
        <taxon>Muroidea</taxon>
        <taxon>Cricetidae</taxon>
        <taxon>Arvicolinae</taxon>
        <taxon>Myodes</taxon>
    </lineage>
</organism>
<proteinExistence type="predicted"/>
<accession>A0AAW0HTN2</accession>
<gene>
    <name evidence="1" type="ORF">U0070_023099</name>
</gene>
<evidence type="ECO:0000313" key="1">
    <source>
        <dbReference type="EMBL" id="KAK7805496.1"/>
    </source>
</evidence>
<keyword evidence="2" id="KW-1185">Reference proteome</keyword>
<sequence>MQVTETKSSPLQQGFSEDGLSQIMDTFSKEELNFEGCIEEDAVMSVICQEPSSSDTAGSRE</sequence>
<name>A0AAW0HTN2_MYOGA</name>
<dbReference type="AlphaFoldDB" id="A0AAW0HTN2"/>
<protein>
    <submittedName>
        <fullName evidence="1">Uncharacterized protein</fullName>
    </submittedName>
</protein>
<comment type="caution">
    <text evidence="1">The sequence shown here is derived from an EMBL/GenBank/DDBJ whole genome shotgun (WGS) entry which is preliminary data.</text>
</comment>
<dbReference type="Proteomes" id="UP001488838">
    <property type="component" value="Unassembled WGS sequence"/>
</dbReference>
<reference evidence="1 2" key="1">
    <citation type="journal article" date="2023" name="bioRxiv">
        <title>Conserved and derived expression patterns and positive selection on dental genes reveal complex evolutionary context of ever-growing rodent molars.</title>
        <authorList>
            <person name="Calamari Z.T."/>
            <person name="Song A."/>
            <person name="Cohen E."/>
            <person name="Akter M."/>
            <person name="Roy R.D."/>
            <person name="Hallikas O."/>
            <person name="Christensen M.M."/>
            <person name="Li P."/>
            <person name="Marangoni P."/>
            <person name="Jernvall J."/>
            <person name="Klein O.D."/>
        </authorList>
    </citation>
    <scope>NUCLEOTIDE SEQUENCE [LARGE SCALE GENOMIC DNA]</scope>
    <source>
        <strain evidence="1">V071</strain>
    </source>
</reference>
<evidence type="ECO:0000313" key="2">
    <source>
        <dbReference type="Proteomes" id="UP001488838"/>
    </source>
</evidence>